<keyword evidence="2 5" id="KW-0812">Transmembrane</keyword>
<dbReference type="GO" id="GO:0016323">
    <property type="term" value="C:basolateral plasma membrane"/>
    <property type="evidence" value="ECO:0007669"/>
    <property type="project" value="TreeGrafter"/>
</dbReference>
<evidence type="ECO:0000256" key="4">
    <source>
        <dbReference type="ARBA" id="ARBA00023136"/>
    </source>
</evidence>
<dbReference type="EMBL" id="QNGE01000580">
    <property type="protein sequence ID" value="KAA3679948.1"/>
    <property type="molecule type" value="Genomic_DNA"/>
</dbReference>
<dbReference type="GO" id="GO:0005452">
    <property type="term" value="F:solute:inorganic anion antiporter activity"/>
    <property type="evidence" value="ECO:0007669"/>
    <property type="project" value="InterPro"/>
</dbReference>
<proteinExistence type="predicted"/>
<evidence type="ECO:0000313" key="7">
    <source>
        <dbReference type="EMBL" id="KAA3679948.1"/>
    </source>
</evidence>
<feature type="domain" description="Bicarbonate transporter-like transmembrane" evidence="6">
    <location>
        <begin position="33"/>
        <end position="101"/>
    </location>
</feature>
<evidence type="ECO:0000313" key="8">
    <source>
        <dbReference type="Proteomes" id="UP000324629"/>
    </source>
</evidence>
<comment type="subcellular location">
    <subcellularLocation>
        <location evidence="1">Membrane</location>
        <topology evidence="1">Multi-pass membrane protein</topology>
    </subcellularLocation>
</comment>
<gene>
    <name evidence="7" type="ORF">DEA37_0001960</name>
</gene>
<dbReference type="GO" id="GO:0006820">
    <property type="term" value="P:monoatomic anion transport"/>
    <property type="evidence" value="ECO:0007669"/>
    <property type="project" value="InterPro"/>
</dbReference>
<evidence type="ECO:0000256" key="5">
    <source>
        <dbReference type="SAM" id="Phobius"/>
    </source>
</evidence>
<feature type="transmembrane region" description="Helical" evidence="5">
    <location>
        <begin position="111"/>
        <end position="134"/>
    </location>
</feature>
<dbReference type="Pfam" id="PF00955">
    <property type="entry name" value="HCO3_cotransp"/>
    <property type="match status" value="1"/>
</dbReference>
<dbReference type="InterPro" id="IPR011531">
    <property type="entry name" value="HCO3_transpt-like_TM_dom"/>
</dbReference>
<evidence type="ECO:0000256" key="3">
    <source>
        <dbReference type="ARBA" id="ARBA00022989"/>
    </source>
</evidence>
<name>A0A5J4NXY3_9TREM</name>
<dbReference type="GO" id="GO:0050801">
    <property type="term" value="P:monoatomic ion homeostasis"/>
    <property type="evidence" value="ECO:0007669"/>
    <property type="project" value="TreeGrafter"/>
</dbReference>
<evidence type="ECO:0000256" key="1">
    <source>
        <dbReference type="ARBA" id="ARBA00004141"/>
    </source>
</evidence>
<comment type="caution">
    <text evidence="7">The sequence shown here is derived from an EMBL/GenBank/DDBJ whole genome shotgun (WGS) entry which is preliminary data.</text>
</comment>
<keyword evidence="3 5" id="KW-1133">Transmembrane helix</keyword>
<reference evidence="7 8" key="1">
    <citation type="journal article" date="2019" name="Gigascience">
        <title>Whole-genome sequence of the oriental lung fluke Paragonimus westermani.</title>
        <authorList>
            <person name="Oey H."/>
            <person name="Zakrzewski M."/>
            <person name="Narain K."/>
            <person name="Devi K.R."/>
            <person name="Agatsuma T."/>
            <person name="Nawaratna S."/>
            <person name="Gobert G.N."/>
            <person name="Jones M.K."/>
            <person name="Ragan M.A."/>
            <person name="McManus D.P."/>
            <person name="Krause L."/>
        </authorList>
    </citation>
    <scope>NUCLEOTIDE SEQUENCE [LARGE SCALE GENOMIC DNA]</scope>
    <source>
        <strain evidence="7 8">IND2009</strain>
    </source>
</reference>
<keyword evidence="8" id="KW-1185">Reference proteome</keyword>
<accession>A0A5J4NXY3</accession>
<keyword evidence="4 5" id="KW-0472">Membrane</keyword>
<dbReference type="AlphaFoldDB" id="A0A5J4NXY3"/>
<evidence type="ECO:0000259" key="6">
    <source>
        <dbReference type="Pfam" id="PF00955"/>
    </source>
</evidence>
<protein>
    <recommendedName>
        <fullName evidence="6">Bicarbonate transporter-like transmembrane domain-containing protein</fullName>
    </recommendedName>
</protein>
<dbReference type="PANTHER" id="PTHR11453:SF127">
    <property type="entry name" value="SOLUTE CARRIER FAMILY 4 MEMBER 11"/>
    <property type="match status" value="1"/>
</dbReference>
<dbReference type="InterPro" id="IPR003020">
    <property type="entry name" value="HCO3_transpt_euk"/>
</dbReference>
<dbReference type="PANTHER" id="PTHR11453">
    <property type="entry name" value="ANION EXCHANGE PROTEIN"/>
    <property type="match status" value="1"/>
</dbReference>
<organism evidence="7 8">
    <name type="scientific">Paragonimus westermani</name>
    <dbReference type="NCBI Taxonomy" id="34504"/>
    <lineage>
        <taxon>Eukaryota</taxon>
        <taxon>Metazoa</taxon>
        <taxon>Spiralia</taxon>
        <taxon>Lophotrochozoa</taxon>
        <taxon>Platyhelminthes</taxon>
        <taxon>Trematoda</taxon>
        <taxon>Digenea</taxon>
        <taxon>Plagiorchiida</taxon>
        <taxon>Troglotremata</taxon>
        <taxon>Troglotrematidae</taxon>
        <taxon>Paragonimus</taxon>
    </lineage>
</organism>
<feature type="transmembrane region" description="Helical" evidence="5">
    <location>
        <begin position="39"/>
        <end position="57"/>
    </location>
</feature>
<evidence type="ECO:0000256" key="2">
    <source>
        <dbReference type="ARBA" id="ARBA00022692"/>
    </source>
</evidence>
<feature type="transmembrane region" description="Helical" evidence="5">
    <location>
        <begin position="63"/>
        <end position="82"/>
    </location>
</feature>
<dbReference type="Proteomes" id="UP000324629">
    <property type="component" value="Unassembled WGS sequence"/>
</dbReference>
<sequence length="216" mass="24232">MTSNALTQGVVNGTVKRCSTSRLRTRLLQLILIVRVRETRLTTIFSHLLIGLSLLMIPTPLRFIPPAVLNGLFVYMAITAVYDNQLFERILLFITEQKRQGRRPVWVQAKFNCLLFVSWLTDAVVVGLSAIPLYSTSTTEKDTPIYFDSTHSADSPMFSGICTQRIRGIGVPVCTCSADCHQNSDVFRWYSIAKTLRYGPNIFLLHLAHCSSGCSK</sequence>